<dbReference type="STRING" id="311180.SAMN04488050_12427"/>
<dbReference type="OrthoDB" id="9773411at2"/>
<dbReference type="Proteomes" id="UP000199392">
    <property type="component" value="Unassembled WGS sequence"/>
</dbReference>
<dbReference type="InterPro" id="IPR028994">
    <property type="entry name" value="Integrin_alpha_N"/>
</dbReference>
<organism evidence="2 3">
    <name type="scientific">Alloyangia pacifica</name>
    <dbReference type="NCBI Taxonomy" id="311180"/>
    <lineage>
        <taxon>Bacteria</taxon>
        <taxon>Pseudomonadati</taxon>
        <taxon>Pseudomonadota</taxon>
        <taxon>Alphaproteobacteria</taxon>
        <taxon>Rhodobacterales</taxon>
        <taxon>Roseobacteraceae</taxon>
        <taxon>Alloyangia</taxon>
    </lineage>
</organism>
<dbReference type="EMBL" id="FOZW01000024">
    <property type="protein sequence ID" value="SFT26070.1"/>
    <property type="molecule type" value="Genomic_DNA"/>
</dbReference>
<sequence>MPGNPLSDSVFSFPASLFTTPVSVGRTEAEDLMIGAGFAVRSNPHASGKSYLQATGDASQAGGIFSGPGAIYHPSGMYDITIGYFDETDGFSEMELVVNDIVVASFTWDSLLGSEIVTPQARAEFTAFNVALEAGDTIELRGSGDGSEPLRTDYIDIVATTPPYGETIRIEAEDFTVVEGFSVVQNGAASDMKTLQHTSGGGARAEYVVQHSGLFDLTIAYFDETDGISNLSYGINYGTRGSWQFNDTTGDAIASKGSLRTITFTDLRLEAGDVLNLSGAGDGGEPLRIDYVELFSAEPPSSSVPTPDFWFAEASTTTTAEFVTAVYNDGTATFIENAAGIRTDYRTLMSIDYDGDGDDDFIEVQGPFDIYPYTEPGRVETINFAFRPKENVGGGEFIPTPNHIVQIDIDVDTEDRDDASLPEDMIMLHDVGDADGDGDLDLLATSYLGERVIVFGNDGNGNFSVLSQSPATVGDGNNDARFADFNGDGLQDVVVFSAYDYNAMTIMLNDGSGSYVATESYAPSDAPMGDPHVVDIDHDGDMDVLFVVGGEGRGIYGWLNDGSGYSQAGDKLYIDPMDGALGSFEVADFDGDGLVELVTAGITQDPANTFAGLRTYKVVNTTSGKQFALGSAQVSLPQQQGGNVQAAADYDLDGDVDLLLATGIYTETELKFLENNGYGFFNNTGAIIEPFEASDYFWGPRVHTAFFDDGTLLS</sequence>
<keyword evidence="3" id="KW-1185">Reference proteome</keyword>
<dbReference type="PANTHER" id="PTHR45460">
    <property type="entry name" value="SIMILAR TO CYSTEINE PROTEINASE"/>
    <property type="match status" value="1"/>
</dbReference>
<dbReference type="Gene3D" id="2.60.120.260">
    <property type="entry name" value="Galactose-binding domain-like"/>
    <property type="match status" value="2"/>
</dbReference>
<dbReference type="Pfam" id="PF13517">
    <property type="entry name" value="FG-GAP_3"/>
    <property type="match status" value="1"/>
</dbReference>
<keyword evidence="1" id="KW-0732">Signal</keyword>
<accession>A0A1I6WJC5</accession>
<name>A0A1I6WJC5_9RHOB</name>
<protein>
    <submittedName>
        <fullName evidence="2">Repeat domain-containing protein</fullName>
    </submittedName>
</protein>
<dbReference type="InterPro" id="IPR013517">
    <property type="entry name" value="FG-GAP"/>
</dbReference>
<proteinExistence type="predicted"/>
<evidence type="ECO:0000313" key="3">
    <source>
        <dbReference type="Proteomes" id="UP000199392"/>
    </source>
</evidence>
<evidence type="ECO:0000256" key="1">
    <source>
        <dbReference type="ARBA" id="ARBA00022729"/>
    </source>
</evidence>
<dbReference type="Gene3D" id="2.130.10.130">
    <property type="entry name" value="Integrin alpha, N-terminal"/>
    <property type="match status" value="1"/>
</dbReference>
<dbReference type="RefSeq" id="WP_092431136.1">
    <property type="nucleotide sequence ID" value="NZ_FNCL01000027.1"/>
</dbReference>
<dbReference type="PANTHER" id="PTHR45460:SF2">
    <property type="entry name" value="ALPHA 1,3 GLUCANASE, GH71 FAMILY (EUROFUNG)"/>
    <property type="match status" value="1"/>
</dbReference>
<evidence type="ECO:0000313" key="2">
    <source>
        <dbReference type="EMBL" id="SFT26070.1"/>
    </source>
</evidence>
<dbReference type="SUPFAM" id="SSF69318">
    <property type="entry name" value="Integrin alpha N-terminal domain"/>
    <property type="match status" value="1"/>
</dbReference>
<reference evidence="3" key="1">
    <citation type="submission" date="2016-10" db="EMBL/GenBank/DDBJ databases">
        <authorList>
            <person name="Varghese N."/>
            <person name="Submissions S."/>
        </authorList>
    </citation>
    <scope>NUCLEOTIDE SEQUENCE [LARGE SCALE GENOMIC DNA]</scope>
    <source>
        <strain evidence="3">DSM 26894</strain>
    </source>
</reference>
<gene>
    <name evidence="2" type="ORF">SAMN04488050_12427</name>
</gene>
<dbReference type="AlphaFoldDB" id="A0A1I6WJC5"/>
<dbReference type="CDD" id="cd02795">
    <property type="entry name" value="CBM6-CBM35-CBM36_like"/>
    <property type="match status" value="1"/>
</dbReference>